<dbReference type="Pfam" id="PF12762">
    <property type="entry name" value="DDE_Tnp_IS1595"/>
    <property type="match status" value="1"/>
</dbReference>
<gene>
    <name evidence="2" type="ORF">TL5118_02264</name>
    <name evidence="3" type="ORF">TL5120_03779</name>
</gene>
<evidence type="ECO:0000313" key="3">
    <source>
        <dbReference type="EMBL" id="CUH73962.1"/>
    </source>
</evidence>
<dbReference type="SMART" id="SM01126">
    <property type="entry name" value="DDE_Tnp_IS1595"/>
    <property type="match status" value="1"/>
</dbReference>
<proteinExistence type="predicted"/>
<evidence type="ECO:0000259" key="1">
    <source>
        <dbReference type="SMART" id="SM01126"/>
    </source>
</evidence>
<dbReference type="NCBIfam" id="NF033547">
    <property type="entry name" value="transpos_IS1595"/>
    <property type="match status" value="1"/>
</dbReference>
<dbReference type="InterPro" id="IPR024445">
    <property type="entry name" value="Tnp_ISXO2-like"/>
</dbReference>
<evidence type="ECO:0000313" key="2">
    <source>
        <dbReference type="EMBL" id="CUH67607.1"/>
    </source>
</evidence>
<keyword evidence="4" id="KW-1185">Reference proteome</keyword>
<dbReference type="AlphaFoldDB" id="A0A0P1FHY7"/>
<sequence>MKQTTFENILKRLHGLTPDQTAILMQSVQDMTAQSAAHTAIDTAAREGVCPHCGSSHRQKWGRTRTGAQRYRCNQCNRTFNGRTGSSIAHLQRIDQFYRVLEDMFGDVAPSSIRHLARQLGVNKDTVWRWRQIILRSLSQSITPLSGIVEVDETFVRESRKGSREWVRHEADPINHPKPPRLRWYEYKLLGVLKERGLNKWQLPVMTAIDRAGNRYAERLPDRKDPTIIQSLSPLICPDAALCSDGYPAYAKLAKTIGMSHVVLGTTPGTRKVNQTFHIQNVNALHSHLKAFLRPFKGPSTKYLDGYVNWHFVRKTVSADAALKELLAPIS</sequence>
<dbReference type="Proteomes" id="UP000051887">
    <property type="component" value="Unassembled WGS sequence"/>
</dbReference>
<evidence type="ECO:0000313" key="5">
    <source>
        <dbReference type="Proteomes" id="UP000051887"/>
    </source>
</evidence>
<reference evidence="3 5" key="2">
    <citation type="submission" date="2015-09" db="EMBL/GenBank/DDBJ databases">
        <authorList>
            <consortium name="Swine Surveillance"/>
        </authorList>
    </citation>
    <scope>NUCLEOTIDE SEQUENCE [LARGE SCALE GENOMIC DNA]</scope>
    <source>
        <strain evidence="3 5">5120</strain>
    </source>
</reference>
<dbReference type="Proteomes" id="UP000051086">
    <property type="component" value="Unassembled WGS sequence"/>
</dbReference>
<organism evidence="3 5">
    <name type="scientific">Thalassovita autumnalis</name>
    <dbReference type="NCBI Taxonomy" id="2072972"/>
    <lineage>
        <taxon>Bacteria</taxon>
        <taxon>Pseudomonadati</taxon>
        <taxon>Pseudomonadota</taxon>
        <taxon>Alphaproteobacteria</taxon>
        <taxon>Rhodobacterales</taxon>
        <taxon>Roseobacteraceae</taxon>
        <taxon>Thalassovita</taxon>
    </lineage>
</organism>
<dbReference type="InterPro" id="IPR051354">
    <property type="entry name" value="Transposase_27_IS1"/>
</dbReference>
<feature type="domain" description="ISXO2-like transposase" evidence="1">
    <location>
        <begin position="144"/>
        <end position="316"/>
    </location>
</feature>
<name>A0A0P1FHY7_9RHOB</name>
<evidence type="ECO:0000313" key="4">
    <source>
        <dbReference type="Proteomes" id="UP000051086"/>
    </source>
</evidence>
<dbReference type="InterPro" id="IPR024064">
    <property type="entry name" value="FdhE-like_sf"/>
</dbReference>
<dbReference type="OrthoDB" id="7355934at2"/>
<dbReference type="PANTHER" id="PTHR33293">
    <property type="entry name" value="INSERTION ELEMENT IS1 1 PROTEIN INSB-RELATED"/>
    <property type="match status" value="1"/>
</dbReference>
<reference evidence="2 4" key="1">
    <citation type="submission" date="2015-09" db="EMBL/GenBank/DDBJ databases">
        <authorList>
            <person name="Rodrigo-Torres L."/>
            <person name="Arahal D.R."/>
        </authorList>
    </citation>
    <scope>NUCLEOTIDE SEQUENCE [LARGE SCALE GENOMIC DNA]</scope>
    <source>
        <strain evidence="2 4">CECT 5118</strain>
    </source>
</reference>
<protein>
    <submittedName>
        <fullName evidence="3">Transposase</fullName>
    </submittedName>
</protein>
<dbReference type="EMBL" id="CYSB01000029">
    <property type="protein sequence ID" value="CUH67607.1"/>
    <property type="molecule type" value="Genomic_DNA"/>
</dbReference>
<dbReference type="RefSeq" id="WP_058245088.1">
    <property type="nucleotide sequence ID" value="NZ_CYSB01000029.1"/>
</dbReference>
<dbReference type="PANTHER" id="PTHR33293:SF1">
    <property type="entry name" value="INSERTION ELEMENT IS1 1 PROTEIN INSB-RELATED"/>
    <property type="match status" value="1"/>
</dbReference>
<dbReference type="SUPFAM" id="SSF144020">
    <property type="entry name" value="FdhE-like"/>
    <property type="match status" value="1"/>
</dbReference>
<accession>A0A0P1FHY7</accession>
<dbReference type="EMBL" id="CYSC01000043">
    <property type="protein sequence ID" value="CUH73962.1"/>
    <property type="molecule type" value="Genomic_DNA"/>
</dbReference>